<dbReference type="EMBL" id="JAMTCJ010000001">
    <property type="protein sequence ID" value="MCP2175147.1"/>
    <property type="molecule type" value="Genomic_DNA"/>
</dbReference>
<dbReference type="InterPro" id="IPR043129">
    <property type="entry name" value="ATPase_NBD"/>
</dbReference>
<proteinExistence type="inferred from homology"/>
<keyword evidence="8" id="KW-1185">Reference proteome</keyword>
<sequence length="620" mass="63958">MSSDDWFLSIDFGTSNTAAAHSAALSGAIESLSLSHAGNLMPSGVFVDAPDRIAVGEHAANEAQRNPAAYIPAPKRLVGQPSVAVNGFIVPTSAPIAAVLRTVFSRAVALHAGQMPAHLVLTHPEAWSPSQIRTLTDAAAVAGMRPDAITTVSEPRAAAAHYARSNRLADGAKIAVFDFGGGTLDVAVLSKNAGGTFTVLAARGDNGLGGKNFDALIRQWVDEQLEARNPDLLEYLRRDAPVGIRHQLDDSIRRAKELLSETPSATITAAGGGFHETFQLTRDEFDELISTPIGVAVSLTRSAFADAGITRRDQLSALYLTGGTSRIPLVHRALQDIGPVATLDDPKTVVAQGALSSWLSSSPHRPNIPGADRVMGDRFPTAPTDQLGGRTAAPTGPTARAPRGWTDAGPDETSPTRSGGRRRGLLIAGAAVVVVAVGAVAAVTLSGGGGGDDSPAAQPSVSAVSSSGAAVSLATTQEQVLAALPATLGDDLTKCQNSLFTENQGVIVRCFFKPGARTIAGLGVSNPESNPSNDPYVTVSVDEGAARKAVVRNRQGNTEGTATLVENAATTASASIEKSLGGGSYMASYADNTKFLMVVAWNLAGVEQGKTFLSRAGLIS</sequence>
<reference evidence="7 8" key="1">
    <citation type="submission" date="2022-06" db="EMBL/GenBank/DDBJ databases">
        <title>Genomic Encyclopedia of Archaeal and Bacterial Type Strains, Phase II (KMG-II): from individual species to whole genera.</title>
        <authorList>
            <person name="Goeker M."/>
        </authorList>
    </citation>
    <scope>NUCLEOTIDE SEQUENCE [LARGE SCALE GENOMIC DNA]</scope>
    <source>
        <strain evidence="7 8">DSM 44693</strain>
    </source>
</reference>
<keyword evidence="3" id="KW-0067">ATP-binding</keyword>
<name>A0ABT1HA62_9NOCA</name>
<feature type="compositionally biased region" description="Low complexity" evidence="6">
    <location>
        <begin position="388"/>
        <end position="404"/>
    </location>
</feature>
<dbReference type="RefSeq" id="WP_253660149.1">
    <property type="nucleotide sequence ID" value="NZ_BAAAJQ010000001.1"/>
</dbReference>
<evidence type="ECO:0000313" key="7">
    <source>
        <dbReference type="EMBL" id="MCP2175147.1"/>
    </source>
</evidence>
<evidence type="ECO:0000313" key="8">
    <source>
        <dbReference type="Proteomes" id="UP001206895"/>
    </source>
</evidence>
<keyword evidence="2" id="KW-0547">Nucleotide-binding</keyword>
<feature type="region of interest" description="Disordered" evidence="6">
    <location>
        <begin position="380"/>
        <end position="421"/>
    </location>
</feature>
<keyword evidence="5" id="KW-0143">Chaperone</keyword>
<dbReference type="InterPro" id="IPR013126">
    <property type="entry name" value="Hsp_70_fam"/>
</dbReference>
<dbReference type="Gene3D" id="3.30.420.40">
    <property type="match status" value="2"/>
</dbReference>
<evidence type="ECO:0000256" key="6">
    <source>
        <dbReference type="SAM" id="MobiDB-lite"/>
    </source>
</evidence>
<dbReference type="Gene3D" id="3.90.640.10">
    <property type="entry name" value="Actin, Chain A, domain 4"/>
    <property type="match status" value="1"/>
</dbReference>
<comment type="similarity">
    <text evidence="1">Belongs to the heat shock protein 70 family.</text>
</comment>
<gene>
    <name evidence="7" type="ORF">LX13_000954</name>
</gene>
<dbReference type="InterPro" id="IPR018181">
    <property type="entry name" value="Heat_shock_70_CS"/>
</dbReference>
<evidence type="ECO:0000256" key="5">
    <source>
        <dbReference type="ARBA" id="ARBA00023186"/>
    </source>
</evidence>
<dbReference type="PANTHER" id="PTHR42749:SF1">
    <property type="entry name" value="CELL SHAPE-DETERMINING PROTEIN MREB"/>
    <property type="match status" value="1"/>
</dbReference>
<dbReference type="Pfam" id="PF00012">
    <property type="entry name" value="HSP70"/>
    <property type="match status" value="1"/>
</dbReference>
<protein>
    <submittedName>
        <fullName evidence="7">Molecular chaperone HscA</fullName>
    </submittedName>
</protein>
<evidence type="ECO:0000256" key="1">
    <source>
        <dbReference type="ARBA" id="ARBA00007381"/>
    </source>
</evidence>
<dbReference type="PRINTS" id="PR00301">
    <property type="entry name" value="HEATSHOCK70"/>
</dbReference>
<accession>A0ABT1HA62</accession>
<organism evidence="7 8">
    <name type="scientific">Williamsia maris</name>
    <dbReference type="NCBI Taxonomy" id="72806"/>
    <lineage>
        <taxon>Bacteria</taxon>
        <taxon>Bacillati</taxon>
        <taxon>Actinomycetota</taxon>
        <taxon>Actinomycetes</taxon>
        <taxon>Mycobacteriales</taxon>
        <taxon>Nocardiaceae</taxon>
        <taxon>Williamsia</taxon>
    </lineage>
</organism>
<dbReference type="SUPFAM" id="SSF53067">
    <property type="entry name" value="Actin-like ATPase domain"/>
    <property type="match status" value="2"/>
</dbReference>
<evidence type="ECO:0000256" key="2">
    <source>
        <dbReference type="ARBA" id="ARBA00022741"/>
    </source>
</evidence>
<dbReference type="PROSITE" id="PS01036">
    <property type="entry name" value="HSP70_3"/>
    <property type="match status" value="1"/>
</dbReference>
<dbReference type="Proteomes" id="UP001206895">
    <property type="component" value="Unassembled WGS sequence"/>
</dbReference>
<evidence type="ECO:0000256" key="4">
    <source>
        <dbReference type="ARBA" id="ARBA00023016"/>
    </source>
</evidence>
<evidence type="ECO:0000256" key="3">
    <source>
        <dbReference type="ARBA" id="ARBA00022840"/>
    </source>
</evidence>
<keyword evidence="4" id="KW-0346">Stress response</keyword>
<comment type="caution">
    <text evidence="7">The sequence shown here is derived from an EMBL/GenBank/DDBJ whole genome shotgun (WGS) entry which is preliminary data.</text>
</comment>
<dbReference type="PANTHER" id="PTHR42749">
    <property type="entry name" value="CELL SHAPE-DETERMINING PROTEIN MREB"/>
    <property type="match status" value="1"/>
</dbReference>